<dbReference type="GO" id="GO:0032259">
    <property type="term" value="P:methylation"/>
    <property type="evidence" value="ECO:0007669"/>
    <property type="project" value="UniProtKB-KW"/>
</dbReference>
<dbReference type="GO" id="GO:0010038">
    <property type="term" value="P:response to metal ion"/>
    <property type="evidence" value="ECO:0007669"/>
    <property type="project" value="InterPro"/>
</dbReference>
<reference evidence="11" key="2">
    <citation type="submission" date="2023-07" db="EMBL/GenBank/DDBJ databases">
        <title>Genome content predicts the carbon catabolic preferences of heterotrophic bacteria.</title>
        <authorList>
            <person name="Gralka M."/>
        </authorList>
    </citation>
    <scope>NUCLEOTIDE SEQUENCE</scope>
    <source>
        <strain evidence="11">F2M12</strain>
    </source>
</reference>
<dbReference type="Gene3D" id="3.40.50.150">
    <property type="entry name" value="Vaccinia Virus protein VP39"/>
    <property type="match status" value="1"/>
</dbReference>
<evidence type="ECO:0000256" key="5">
    <source>
        <dbReference type="ARBA" id="ARBA00022490"/>
    </source>
</evidence>
<dbReference type="HAMAP" id="MF_00812">
    <property type="entry name" value="Thiopur_methtran"/>
    <property type="match status" value="1"/>
</dbReference>
<sequence>MEHDFWHSKWHKNEIGFHEPEGNALLVKHADTLLAAVSPRIFVPLCGKTKDIHWLLANGCEVVGAELSEIAITQLFTELDIEPEITTVGSLKLFKNGPLSIFVGDIFELTDETLGNVTGVYDRAALVALPTALREKYAAHICTITKLAPILLISFDYDQSVMPGPPFCVDETEVTRLYNASYSISLLEREPLEGGLKGKVAADSLVFNLQPEA</sequence>
<dbReference type="RefSeq" id="WP_057792768.1">
    <property type="nucleotide sequence ID" value="NZ_CAXIBE010000016.1"/>
</dbReference>
<feature type="binding site" evidence="9">
    <location>
        <position position="123"/>
    </location>
    <ligand>
        <name>S-adenosyl-L-methionine</name>
        <dbReference type="ChEBI" id="CHEBI:59789"/>
    </ligand>
</feature>
<evidence type="ECO:0000313" key="11">
    <source>
        <dbReference type="EMBL" id="MDO6579273.1"/>
    </source>
</evidence>
<evidence type="ECO:0000313" key="13">
    <source>
        <dbReference type="Proteomes" id="UP001170717"/>
    </source>
</evidence>
<keyword evidence="12" id="KW-1185">Reference proteome</keyword>
<evidence type="ECO:0000256" key="7">
    <source>
        <dbReference type="ARBA" id="ARBA00022679"/>
    </source>
</evidence>
<dbReference type="EMBL" id="JAUOQI010000017">
    <property type="protein sequence ID" value="MDO6579273.1"/>
    <property type="molecule type" value="Genomic_DNA"/>
</dbReference>
<dbReference type="PIRSF" id="PIRSF023956">
    <property type="entry name" value="Thiopurine_S-methyltransferase"/>
    <property type="match status" value="1"/>
</dbReference>
<proteinExistence type="inferred from homology"/>
<evidence type="ECO:0000256" key="6">
    <source>
        <dbReference type="ARBA" id="ARBA00022603"/>
    </source>
</evidence>
<evidence type="ECO:0000256" key="3">
    <source>
        <dbReference type="ARBA" id="ARBA00008145"/>
    </source>
</evidence>
<name>A0AAW7Z6U5_9ALTE</name>
<evidence type="ECO:0000256" key="4">
    <source>
        <dbReference type="ARBA" id="ARBA00011905"/>
    </source>
</evidence>
<evidence type="ECO:0000313" key="12">
    <source>
        <dbReference type="Proteomes" id="UP000056750"/>
    </source>
</evidence>
<protein>
    <recommendedName>
        <fullName evidence="4 9">Thiopurine S-methyltransferase</fullName>
        <ecNumber evidence="4 9">2.1.1.67</ecNumber>
    </recommendedName>
    <alternativeName>
        <fullName evidence="9">Thiopurine methyltransferase</fullName>
    </alternativeName>
</protein>
<dbReference type="PANTHER" id="PTHR10259">
    <property type="entry name" value="THIOPURINE S-METHYLTRANSFERASE"/>
    <property type="match status" value="1"/>
</dbReference>
<evidence type="ECO:0000256" key="1">
    <source>
        <dbReference type="ARBA" id="ARBA00000903"/>
    </source>
</evidence>
<keyword evidence="7 9" id="KW-0808">Transferase</keyword>
<keyword evidence="6 9" id="KW-0489">Methyltransferase</keyword>
<dbReference type="EC" id="2.1.1.67" evidence="4 9"/>
<dbReference type="Proteomes" id="UP001170717">
    <property type="component" value="Unassembled WGS sequence"/>
</dbReference>
<feature type="binding site" evidence="9">
    <location>
        <position position="45"/>
    </location>
    <ligand>
        <name>S-adenosyl-L-methionine</name>
        <dbReference type="ChEBI" id="CHEBI:59789"/>
    </ligand>
</feature>
<evidence type="ECO:0000256" key="2">
    <source>
        <dbReference type="ARBA" id="ARBA00004496"/>
    </source>
</evidence>
<dbReference type="PANTHER" id="PTHR10259:SF11">
    <property type="entry name" value="THIOPURINE S-METHYLTRANSFERASE"/>
    <property type="match status" value="1"/>
</dbReference>
<feature type="binding site" evidence="9">
    <location>
        <position position="66"/>
    </location>
    <ligand>
        <name>S-adenosyl-L-methionine</name>
        <dbReference type="ChEBI" id="CHEBI:59789"/>
    </ligand>
</feature>
<dbReference type="InterPro" id="IPR008854">
    <property type="entry name" value="TPMT"/>
</dbReference>
<dbReference type="GeneID" id="83257875"/>
<organism evidence="11 13">
    <name type="scientific">Alteromonas stellipolaris</name>
    <dbReference type="NCBI Taxonomy" id="233316"/>
    <lineage>
        <taxon>Bacteria</taxon>
        <taxon>Pseudomonadati</taxon>
        <taxon>Pseudomonadota</taxon>
        <taxon>Gammaproteobacteria</taxon>
        <taxon>Alteromonadales</taxon>
        <taxon>Alteromonadaceae</taxon>
        <taxon>Alteromonas/Salinimonas group</taxon>
        <taxon>Alteromonas</taxon>
    </lineage>
</organism>
<comment type="catalytic activity">
    <reaction evidence="1 9">
        <text>S-adenosyl-L-methionine + a thiopurine = S-adenosyl-L-homocysteine + a thiopurine S-methylether.</text>
        <dbReference type="EC" id="2.1.1.67"/>
    </reaction>
</comment>
<dbReference type="SUPFAM" id="SSF53335">
    <property type="entry name" value="S-adenosyl-L-methionine-dependent methyltransferases"/>
    <property type="match status" value="1"/>
</dbReference>
<keyword evidence="8 9" id="KW-0949">S-adenosyl-L-methionine</keyword>
<gene>
    <name evidence="11" type="primary">tmpT</name>
    <name evidence="9" type="synonym">tpm</name>
    <name evidence="10" type="ORF">AVL57_09235</name>
    <name evidence="11" type="ORF">Q4527_17855</name>
</gene>
<comment type="similarity">
    <text evidence="3 9">Belongs to the class I-like SAM-binding methyltransferase superfamily. TPMT family.</text>
</comment>
<dbReference type="InterPro" id="IPR025835">
    <property type="entry name" value="Thiopurine_S-MeTrfase"/>
</dbReference>
<dbReference type="FunFam" id="3.40.50.150:FF:000101">
    <property type="entry name" value="Thiopurine S-methyltransferase"/>
    <property type="match status" value="1"/>
</dbReference>
<comment type="subcellular location">
    <subcellularLocation>
        <location evidence="2 9">Cytoplasm</location>
    </subcellularLocation>
</comment>
<evidence type="ECO:0000256" key="9">
    <source>
        <dbReference type="HAMAP-Rule" id="MF_00812"/>
    </source>
</evidence>
<dbReference type="NCBIfam" id="NF009732">
    <property type="entry name" value="PRK13255.1"/>
    <property type="match status" value="1"/>
</dbReference>
<accession>A0AAW7Z6U5</accession>
<evidence type="ECO:0000256" key="8">
    <source>
        <dbReference type="ARBA" id="ARBA00022691"/>
    </source>
</evidence>
<reference evidence="10 12" key="1">
    <citation type="submission" date="2015-12" db="EMBL/GenBank/DDBJ databases">
        <title>Intraspecies pangenome expansion in the marine bacterium Alteromonas.</title>
        <authorList>
            <person name="Lopez-Perez M."/>
            <person name="Rodriguez-Valera F."/>
        </authorList>
    </citation>
    <scope>NUCLEOTIDE SEQUENCE [LARGE SCALE GENOMIC DNA]</scope>
    <source>
        <strain evidence="10 12">LMG 21861</strain>
    </source>
</reference>
<keyword evidence="5 9" id="KW-0963">Cytoplasm</keyword>
<dbReference type="GO" id="GO:0005737">
    <property type="term" value="C:cytoplasm"/>
    <property type="evidence" value="ECO:0007669"/>
    <property type="project" value="UniProtKB-SubCell"/>
</dbReference>
<dbReference type="NCBIfam" id="TIGR03840">
    <property type="entry name" value="TMPT_Se_Te"/>
    <property type="match status" value="1"/>
</dbReference>
<dbReference type="KEGG" id="asq:AVL57_09235"/>
<dbReference type="EMBL" id="CP013926">
    <property type="protein sequence ID" value="AMJ74137.1"/>
    <property type="molecule type" value="Genomic_DNA"/>
</dbReference>
<dbReference type="InterPro" id="IPR029063">
    <property type="entry name" value="SAM-dependent_MTases_sf"/>
</dbReference>
<dbReference type="PROSITE" id="PS51585">
    <property type="entry name" value="SAM_MT_TPMT"/>
    <property type="match status" value="1"/>
</dbReference>
<dbReference type="Pfam" id="PF05724">
    <property type="entry name" value="TPMT"/>
    <property type="match status" value="1"/>
</dbReference>
<dbReference type="GO" id="GO:0008119">
    <property type="term" value="F:thiopurine S-methyltransferase activity"/>
    <property type="evidence" value="ECO:0007669"/>
    <property type="project" value="UniProtKB-UniRule"/>
</dbReference>
<dbReference type="Proteomes" id="UP000056750">
    <property type="component" value="Chromosome"/>
</dbReference>
<dbReference type="InterPro" id="IPR022474">
    <property type="entry name" value="Thiopur_S-MeTfrase_Se/Te_detox"/>
</dbReference>
<dbReference type="AlphaFoldDB" id="A0AAW7Z6U5"/>
<feature type="binding site" evidence="9">
    <location>
        <position position="10"/>
    </location>
    <ligand>
        <name>S-adenosyl-L-methionine</name>
        <dbReference type="ChEBI" id="CHEBI:59789"/>
    </ligand>
</feature>
<evidence type="ECO:0000313" key="10">
    <source>
        <dbReference type="EMBL" id="AMJ74137.1"/>
    </source>
</evidence>